<gene>
    <name evidence="1" type="ORF">SAMN04488103_1287</name>
</gene>
<name>A0A1H8P2C6_9RHOB</name>
<evidence type="ECO:0000313" key="1">
    <source>
        <dbReference type="EMBL" id="SEO35911.1"/>
    </source>
</evidence>
<dbReference type="AlphaFoldDB" id="A0A1H8P2C6"/>
<organism evidence="1 2">
    <name type="scientific">Gemmobacter aquatilis</name>
    <dbReference type="NCBI Taxonomy" id="933059"/>
    <lineage>
        <taxon>Bacteria</taxon>
        <taxon>Pseudomonadati</taxon>
        <taxon>Pseudomonadota</taxon>
        <taxon>Alphaproteobacteria</taxon>
        <taxon>Rhodobacterales</taxon>
        <taxon>Paracoccaceae</taxon>
        <taxon>Gemmobacter</taxon>
    </lineage>
</organism>
<accession>A0A1H8P2C6</accession>
<keyword evidence="2" id="KW-1185">Reference proteome</keyword>
<dbReference type="OrthoDB" id="7870412at2"/>
<reference evidence="1 2" key="1">
    <citation type="submission" date="2016-10" db="EMBL/GenBank/DDBJ databases">
        <authorList>
            <person name="de Groot N.N."/>
        </authorList>
    </citation>
    <scope>NUCLEOTIDE SEQUENCE [LARGE SCALE GENOMIC DNA]</scope>
    <source>
        <strain evidence="1 2">DSM 3857</strain>
    </source>
</reference>
<proteinExistence type="predicted"/>
<protein>
    <submittedName>
        <fullName evidence="1">Uncharacterized protein</fullName>
    </submittedName>
</protein>
<dbReference type="RefSeq" id="WP_091303884.1">
    <property type="nucleotide sequence ID" value="NZ_FOCE01000028.1"/>
</dbReference>
<dbReference type="EMBL" id="FOCE01000028">
    <property type="protein sequence ID" value="SEO35911.1"/>
    <property type="molecule type" value="Genomic_DNA"/>
</dbReference>
<dbReference type="Proteomes" id="UP000198761">
    <property type="component" value="Unassembled WGS sequence"/>
</dbReference>
<sequence length="109" mass="11901">MTASPEQSLWQDVLMRAITDARLQPPRKPLGENAVSEALDARRYLTTPSADLAMVCMFAGVDMEALVDRMRVQVAKAPKISESIGSQAPVFMRELEIKGLLPSVVWSGG</sequence>
<evidence type="ECO:0000313" key="2">
    <source>
        <dbReference type="Proteomes" id="UP000198761"/>
    </source>
</evidence>